<comment type="caution">
    <text evidence="1">The sequence shown here is derived from an EMBL/GenBank/DDBJ whole genome shotgun (WGS) entry which is preliminary data.</text>
</comment>
<name>A0ACB9C4J2_ARCLA</name>
<evidence type="ECO:0000313" key="1">
    <source>
        <dbReference type="EMBL" id="KAI3729214.1"/>
    </source>
</evidence>
<protein>
    <submittedName>
        <fullName evidence="1">Uncharacterized protein</fullName>
    </submittedName>
</protein>
<reference evidence="2" key="1">
    <citation type="journal article" date="2022" name="Mol. Ecol. Resour.">
        <title>The genomes of chicory, endive, great burdock and yacon provide insights into Asteraceae palaeo-polyploidization history and plant inulin production.</title>
        <authorList>
            <person name="Fan W."/>
            <person name="Wang S."/>
            <person name="Wang H."/>
            <person name="Wang A."/>
            <person name="Jiang F."/>
            <person name="Liu H."/>
            <person name="Zhao H."/>
            <person name="Xu D."/>
            <person name="Zhang Y."/>
        </authorList>
    </citation>
    <scope>NUCLEOTIDE SEQUENCE [LARGE SCALE GENOMIC DNA]</scope>
    <source>
        <strain evidence="2">cv. Niubang</strain>
    </source>
</reference>
<keyword evidence="2" id="KW-1185">Reference proteome</keyword>
<accession>A0ACB9C4J2</accession>
<gene>
    <name evidence="1" type="ORF">L6452_17867</name>
</gene>
<proteinExistence type="predicted"/>
<reference evidence="1 2" key="2">
    <citation type="journal article" date="2022" name="Mol. Ecol. Resour.">
        <title>The genomes of chicory, endive, great burdock and yacon provide insights into Asteraceae paleo-polyploidization history and plant inulin production.</title>
        <authorList>
            <person name="Fan W."/>
            <person name="Wang S."/>
            <person name="Wang H."/>
            <person name="Wang A."/>
            <person name="Jiang F."/>
            <person name="Liu H."/>
            <person name="Zhao H."/>
            <person name="Xu D."/>
            <person name="Zhang Y."/>
        </authorList>
    </citation>
    <scope>NUCLEOTIDE SEQUENCE [LARGE SCALE GENOMIC DNA]</scope>
    <source>
        <strain evidence="2">cv. Niubang</strain>
    </source>
</reference>
<dbReference type="EMBL" id="CM042051">
    <property type="protein sequence ID" value="KAI3729214.1"/>
    <property type="molecule type" value="Genomic_DNA"/>
</dbReference>
<evidence type="ECO:0000313" key="2">
    <source>
        <dbReference type="Proteomes" id="UP001055879"/>
    </source>
</evidence>
<dbReference type="Proteomes" id="UP001055879">
    <property type="component" value="Linkage Group LG05"/>
</dbReference>
<sequence length="120" mass="13885">MSSIKEFEHLRIPLQVIKFATDNFSDNNYISRGGFGKVYKGELLHFGGHVTVAVKRLDSTLGQGTPEFWKEIMMLSRYRHEHLMRHDFKKEKKLKCHGEVEEGVPFGDMSDEELKVDDGK</sequence>
<organism evidence="1 2">
    <name type="scientific">Arctium lappa</name>
    <name type="common">Greater burdock</name>
    <name type="synonym">Lappa major</name>
    <dbReference type="NCBI Taxonomy" id="4217"/>
    <lineage>
        <taxon>Eukaryota</taxon>
        <taxon>Viridiplantae</taxon>
        <taxon>Streptophyta</taxon>
        <taxon>Embryophyta</taxon>
        <taxon>Tracheophyta</taxon>
        <taxon>Spermatophyta</taxon>
        <taxon>Magnoliopsida</taxon>
        <taxon>eudicotyledons</taxon>
        <taxon>Gunneridae</taxon>
        <taxon>Pentapetalae</taxon>
        <taxon>asterids</taxon>
        <taxon>campanulids</taxon>
        <taxon>Asterales</taxon>
        <taxon>Asteraceae</taxon>
        <taxon>Carduoideae</taxon>
        <taxon>Cardueae</taxon>
        <taxon>Arctiinae</taxon>
        <taxon>Arctium</taxon>
    </lineage>
</organism>